<dbReference type="Proteomes" id="UP000828390">
    <property type="component" value="Unassembled WGS sequence"/>
</dbReference>
<keyword evidence="2" id="KW-1185">Reference proteome</keyword>
<reference evidence="1" key="2">
    <citation type="submission" date="2020-11" db="EMBL/GenBank/DDBJ databases">
        <authorList>
            <person name="McCartney M.A."/>
            <person name="Auch B."/>
            <person name="Kono T."/>
            <person name="Mallez S."/>
            <person name="Becker A."/>
            <person name="Gohl D.M."/>
            <person name="Silverstein K.A.T."/>
            <person name="Koren S."/>
            <person name="Bechman K.B."/>
            <person name="Herman A."/>
            <person name="Abrahante J.E."/>
            <person name="Garbe J."/>
        </authorList>
    </citation>
    <scope>NUCLEOTIDE SEQUENCE</scope>
    <source>
        <strain evidence="1">Duluth1</strain>
        <tissue evidence="1">Whole animal</tissue>
    </source>
</reference>
<gene>
    <name evidence="1" type="ORF">DPMN_159386</name>
</gene>
<reference evidence="1" key="1">
    <citation type="journal article" date="2019" name="bioRxiv">
        <title>The Genome of the Zebra Mussel, Dreissena polymorpha: A Resource for Invasive Species Research.</title>
        <authorList>
            <person name="McCartney M.A."/>
            <person name="Auch B."/>
            <person name="Kono T."/>
            <person name="Mallez S."/>
            <person name="Zhang Y."/>
            <person name="Obille A."/>
            <person name="Becker A."/>
            <person name="Abrahante J.E."/>
            <person name="Garbe J."/>
            <person name="Badalamenti J.P."/>
            <person name="Herman A."/>
            <person name="Mangelson H."/>
            <person name="Liachko I."/>
            <person name="Sullivan S."/>
            <person name="Sone E.D."/>
            <person name="Koren S."/>
            <person name="Silverstein K.A.T."/>
            <person name="Beckman K.B."/>
            <person name="Gohl D.M."/>
        </authorList>
    </citation>
    <scope>NUCLEOTIDE SEQUENCE</scope>
    <source>
        <strain evidence="1">Duluth1</strain>
        <tissue evidence="1">Whole animal</tissue>
    </source>
</reference>
<dbReference type="AlphaFoldDB" id="A0A9D4EKM9"/>
<evidence type="ECO:0000313" key="2">
    <source>
        <dbReference type="Proteomes" id="UP000828390"/>
    </source>
</evidence>
<proteinExistence type="predicted"/>
<dbReference type="EMBL" id="JAIWYP010000008">
    <property type="protein sequence ID" value="KAH3781555.1"/>
    <property type="molecule type" value="Genomic_DNA"/>
</dbReference>
<protein>
    <submittedName>
        <fullName evidence="1">Uncharacterized protein</fullName>
    </submittedName>
</protein>
<comment type="caution">
    <text evidence="1">The sequence shown here is derived from an EMBL/GenBank/DDBJ whole genome shotgun (WGS) entry which is preliminary data.</text>
</comment>
<organism evidence="1 2">
    <name type="scientific">Dreissena polymorpha</name>
    <name type="common">Zebra mussel</name>
    <name type="synonym">Mytilus polymorpha</name>
    <dbReference type="NCBI Taxonomy" id="45954"/>
    <lineage>
        <taxon>Eukaryota</taxon>
        <taxon>Metazoa</taxon>
        <taxon>Spiralia</taxon>
        <taxon>Lophotrochozoa</taxon>
        <taxon>Mollusca</taxon>
        <taxon>Bivalvia</taxon>
        <taxon>Autobranchia</taxon>
        <taxon>Heteroconchia</taxon>
        <taxon>Euheterodonta</taxon>
        <taxon>Imparidentia</taxon>
        <taxon>Neoheterodontei</taxon>
        <taxon>Myida</taxon>
        <taxon>Dreissenoidea</taxon>
        <taxon>Dreissenidae</taxon>
        <taxon>Dreissena</taxon>
    </lineage>
</organism>
<accession>A0A9D4EKM9</accession>
<sequence>MSWASISSLKVFSVNCSSAWRRNSVMFSKPCQFRCMDAMPSSPVQVNLHVCQFPAAQRHIRLVLLLVSNRVALQTATERDHYVDLVGNLLDVLMDGRSEERLTEVPDEAERGVPFLPATLAGKI</sequence>
<evidence type="ECO:0000313" key="1">
    <source>
        <dbReference type="EMBL" id="KAH3781555.1"/>
    </source>
</evidence>
<name>A0A9D4EKM9_DREPO</name>